<dbReference type="AlphaFoldDB" id="A0A0B7A635"/>
<dbReference type="InterPro" id="IPR027417">
    <property type="entry name" value="P-loop_NTPase"/>
</dbReference>
<dbReference type="Pfam" id="PF04548">
    <property type="entry name" value="AIG1"/>
    <property type="match status" value="1"/>
</dbReference>
<accession>A0A0B7A635</accession>
<evidence type="ECO:0000259" key="4">
    <source>
        <dbReference type="PROSITE" id="PS51720"/>
    </source>
</evidence>
<dbReference type="PANTHER" id="PTHR10903">
    <property type="entry name" value="GTPASE, IMAP FAMILY MEMBER-RELATED"/>
    <property type="match status" value="1"/>
</dbReference>
<dbReference type="InterPro" id="IPR045058">
    <property type="entry name" value="GIMA/IAN/Toc"/>
</dbReference>
<dbReference type="PANTHER" id="PTHR10903:SF184">
    <property type="entry name" value="GTP-BINDING PROTEIN A"/>
    <property type="match status" value="1"/>
</dbReference>
<keyword evidence="2" id="KW-0547">Nucleotide-binding</keyword>
<comment type="similarity">
    <text evidence="1">Belongs to the TRAFAC class TrmE-Era-EngA-EngB-Septin-like GTPase superfamily. AIG1/Toc34/Toc159-like paraseptin GTPase family. IAN subfamily.</text>
</comment>
<reference evidence="5" key="1">
    <citation type="submission" date="2014-12" db="EMBL/GenBank/DDBJ databases">
        <title>Insight into the proteome of Arion vulgaris.</title>
        <authorList>
            <person name="Aradska J."/>
            <person name="Bulat T."/>
            <person name="Smidak R."/>
            <person name="Sarate P."/>
            <person name="Gangsoo J."/>
            <person name="Sialana F."/>
            <person name="Bilban M."/>
            <person name="Lubec G."/>
        </authorList>
    </citation>
    <scope>NUCLEOTIDE SEQUENCE</scope>
    <source>
        <tissue evidence="5">Skin</tissue>
    </source>
</reference>
<feature type="non-terminal residue" evidence="5">
    <location>
        <position position="1"/>
    </location>
</feature>
<evidence type="ECO:0000256" key="1">
    <source>
        <dbReference type="ARBA" id="ARBA00008535"/>
    </source>
</evidence>
<dbReference type="Gene3D" id="3.40.50.300">
    <property type="entry name" value="P-loop containing nucleotide triphosphate hydrolases"/>
    <property type="match status" value="1"/>
</dbReference>
<dbReference type="GO" id="GO:0005525">
    <property type="term" value="F:GTP binding"/>
    <property type="evidence" value="ECO:0007669"/>
    <property type="project" value="UniProtKB-KW"/>
</dbReference>
<proteinExistence type="inferred from homology"/>
<dbReference type="InterPro" id="IPR006703">
    <property type="entry name" value="G_AIG1"/>
</dbReference>
<sequence length="256" mass="28493">LLCWETGLHISPPKMSVSLLLVGMNGNGKSSTGNSILGKKVFTPRGSNASGKEEILAGSSIIDDKEIRVIEGPGIGETNVNDPEDVKLTLSHVKDAMLLGAGGFNAVIFLLRYGVRFTKQEKDTLSMIKAIFGENVIKDYCVIAMSFGDTFDSDRAENNMSFELWCENQKGDVKNLFDECGHRYVLFNNKSTDQWALRIQRDMLLSIVDKLQPINGPYSLNDYDKAEPGRRRLLVSSKLQLLEEENQKVVDNINET</sequence>
<keyword evidence="3" id="KW-0342">GTP-binding</keyword>
<dbReference type="EMBL" id="HACG01029554">
    <property type="protein sequence ID" value="CEK76419.1"/>
    <property type="molecule type" value="Transcribed_RNA"/>
</dbReference>
<dbReference type="SUPFAM" id="SSF52540">
    <property type="entry name" value="P-loop containing nucleoside triphosphate hydrolases"/>
    <property type="match status" value="1"/>
</dbReference>
<organism evidence="5">
    <name type="scientific">Arion vulgaris</name>
    <dbReference type="NCBI Taxonomy" id="1028688"/>
    <lineage>
        <taxon>Eukaryota</taxon>
        <taxon>Metazoa</taxon>
        <taxon>Spiralia</taxon>
        <taxon>Lophotrochozoa</taxon>
        <taxon>Mollusca</taxon>
        <taxon>Gastropoda</taxon>
        <taxon>Heterobranchia</taxon>
        <taxon>Euthyneura</taxon>
        <taxon>Panpulmonata</taxon>
        <taxon>Eupulmonata</taxon>
        <taxon>Stylommatophora</taxon>
        <taxon>Helicina</taxon>
        <taxon>Arionoidea</taxon>
        <taxon>Arionidae</taxon>
        <taxon>Arion</taxon>
    </lineage>
</organism>
<evidence type="ECO:0000256" key="2">
    <source>
        <dbReference type="ARBA" id="ARBA00022741"/>
    </source>
</evidence>
<evidence type="ECO:0000256" key="3">
    <source>
        <dbReference type="ARBA" id="ARBA00023134"/>
    </source>
</evidence>
<dbReference type="PROSITE" id="PS51720">
    <property type="entry name" value="G_AIG1"/>
    <property type="match status" value="1"/>
</dbReference>
<name>A0A0B7A635_9EUPU</name>
<evidence type="ECO:0000313" key="5">
    <source>
        <dbReference type="EMBL" id="CEK76419.1"/>
    </source>
</evidence>
<feature type="domain" description="AIG1-type G" evidence="4">
    <location>
        <begin position="14"/>
        <end position="227"/>
    </location>
</feature>
<gene>
    <name evidence="5" type="primary">ORF99893</name>
</gene>
<protein>
    <recommendedName>
        <fullName evidence="4">AIG1-type G domain-containing protein</fullName>
    </recommendedName>
</protein>